<feature type="chain" id="PRO_5043627558" description="Putrescine-binding periplasmic protein" evidence="6">
    <location>
        <begin position="30"/>
        <end position="370"/>
    </location>
</feature>
<comment type="similarity">
    <text evidence="5">Belongs to the bacterial solute-binding protein PotD/PotF family.</text>
</comment>
<dbReference type="GO" id="GO:0042597">
    <property type="term" value="C:periplasmic space"/>
    <property type="evidence" value="ECO:0007669"/>
    <property type="project" value="UniProtKB-SubCell"/>
</dbReference>
<dbReference type="CDD" id="cd13659">
    <property type="entry name" value="PBP2_PotF"/>
    <property type="match status" value="1"/>
</dbReference>
<keyword evidence="4 5" id="KW-0574">Periplasm</keyword>
<dbReference type="EMBL" id="CP158568">
    <property type="protein sequence ID" value="XBY43971.1"/>
    <property type="molecule type" value="Genomic_DNA"/>
</dbReference>
<dbReference type="InterPro" id="IPR001188">
    <property type="entry name" value="Sperm_putr-bd"/>
</dbReference>
<feature type="signal peptide" evidence="6">
    <location>
        <begin position="1"/>
        <end position="29"/>
    </location>
</feature>
<keyword evidence="3 6" id="KW-0732">Signal</keyword>
<dbReference type="PANTHER" id="PTHR30222">
    <property type="entry name" value="SPERMIDINE/PUTRESCINE-BINDING PERIPLASMIC PROTEIN"/>
    <property type="match status" value="1"/>
</dbReference>
<dbReference type="RefSeq" id="WP_407049067.1">
    <property type="nucleotide sequence ID" value="NZ_CP158568.1"/>
</dbReference>
<dbReference type="PIRSF" id="PIRSF019574">
    <property type="entry name" value="Periplasmic_polyamine_BP"/>
    <property type="match status" value="1"/>
</dbReference>
<dbReference type="AlphaFoldDB" id="A0AAU7X946"/>
<dbReference type="SUPFAM" id="SSF53850">
    <property type="entry name" value="Periplasmic binding protein-like II"/>
    <property type="match status" value="1"/>
</dbReference>
<evidence type="ECO:0000256" key="3">
    <source>
        <dbReference type="ARBA" id="ARBA00022729"/>
    </source>
</evidence>
<dbReference type="Pfam" id="PF13416">
    <property type="entry name" value="SBP_bac_8"/>
    <property type="match status" value="1"/>
</dbReference>
<organism evidence="7">
    <name type="scientific">Methyloraptor flagellatus</name>
    <dbReference type="NCBI Taxonomy" id="3162530"/>
    <lineage>
        <taxon>Bacteria</taxon>
        <taxon>Pseudomonadati</taxon>
        <taxon>Pseudomonadota</taxon>
        <taxon>Alphaproteobacteria</taxon>
        <taxon>Hyphomicrobiales</taxon>
        <taxon>Ancalomicrobiaceae</taxon>
        <taxon>Methyloraptor</taxon>
    </lineage>
</organism>
<evidence type="ECO:0000256" key="2">
    <source>
        <dbReference type="ARBA" id="ARBA00022448"/>
    </source>
</evidence>
<dbReference type="PRINTS" id="PR00909">
    <property type="entry name" value="SPERMDNBNDNG"/>
</dbReference>
<name>A0AAU7X946_9HYPH</name>
<dbReference type="KEGG" id="mflg:ABS361_18210"/>
<dbReference type="GO" id="GO:0019808">
    <property type="term" value="F:polyamine binding"/>
    <property type="evidence" value="ECO:0007669"/>
    <property type="project" value="InterPro"/>
</dbReference>
<evidence type="ECO:0000313" key="7">
    <source>
        <dbReference type="EMBL" id="XBY43971.1"/>
    </source>
</evidence>
<proteinExistence type="inferred from homology"/>
<comment type="subcellular location">
    <subcellularLocation>
        <location evidence="1 5">Periplasm</location>
    </subcellularLocation>
</comment>
<evidence type="ECO:0000256" key="5">
    <source>
        <dbReference type="PIRNR" id="PIRNR019574"/>
    </source>
</evidence>
<evidence type="ECO:0000256" key="4">
    <source>
        <dbReference type="ARBA" id="ARBA00022764"/>
    </source>
</evidence>
<protein>
    <recommendedName>
        <fullName evidence="5">Putrescine-binding periplasmic protein</fullName>
    </recommendedName>
</protein>
<reference evidence="7" key="1">
    <citation type="submission" date="2024-06" db="EMBL/GenBank/DDBJ databases">
        <title>Methylostella associata gen. nov., sp. nov., a novel Ancalomicrobiaceae-affiliated facultatively methylotrophic bacteria that feed on methanotrophs of the genus Methylococcus.</title>
        <authorList>
            <person name="Saltykova V."/>
            <person name="Danilova O.V."/>
            <person name="Oshkin I.Y."/>
            <person name="Belova S.E."/>
            <person name="Pimenov N.V."/>
            <person name="Dedysh S.N."/>
        </authorList>
    </citation>
    <scope>NUCLEOTIDE SEQUENCE</scope>
    <source>
        <strain evidence="7">S20</strain>
    </source>
</reference>
<gene>
    <name evidence="7" type="ORF">ABS361_18210</name>
</gene>
<comment type="function">
    <text evidence="5">Required for the activity of the bacterial periplasmic transport system of putrescine.</text>
</comment>
<evidence type="ECO:0000256" key="6">
    <source>
        <dbReference type="SAM" id="SignalP"/>
    </source>
</evidence>
<keyword evidence="2 5" id="KW-0813">Transport</keyword>
<accession>A0AAU7X946</accession>
<evidence type="ECO:0000256" key="1">
    <source>
        <dbReference type="ARBA" id="ARBA00004418"/>
    </source>
</evidence>
<dbReference type="Gene3D" id="3.40.190.10">
    <property type="entry name" value="Periplasmic binding protein-like II"/>
    <property type="match status" value="2"/>
</dbReference>
<dbReference type="InterPro" id="IPR006059">
    <property type="entry name" value="SBP"/>
</dbReference>
<dbReference type="GO" id="GO:0015846">
    <property type="term" value="P:polyamine transport"/>
    <property type="evidence" value="ECO:0007669"/>
    <property type="project" value="InterPro"/>
</dbReference>
<sequence length="370" mass="41153">MTRSVLSRLSLALAAGIAVVGVSIGAAGAQDRAKTVRVWNWPDYMDKSALADFEKETGFKLEYDDTMPGNEELETAILGGKIEYDVVVPTATFLSRDVKAKAYQPLDKSKIPNLKNYWPEIAAKVTKYDPDNKYSINWMWGTVGIGYNVKKIKERLKDAPVDSWKLVYDPDNAKKLKDCGILMLDSPEDILPSILAYLGIDPDTRKIEDYRKATDHLRKIAPFVRKFQTQGYIEALAQGDYCAVVGYSGDIIQARAGAKDGVEIAYSVPKEGAQLWFDQMAIPAAAKNVDGAHAFINYVLKPEVHAAASNLTRYANGNIAAKPLIKEEITKDPTIYPDEAMMKHLFTVTTLDDKLQPQVTRLWTQAKRGK</sequence>
<dbReference type="PANTHER" id="PTHR30222:SF12">
    <property type="entry name" value="NORSPERMIDINE SENSOR"/>
    <property type="match status" value="1"/>
</dbReference>